<accession>A0AAD7E9Y0</accession>
<feature type="region of interest" description="Disordered" evidence="1">
    <location>
        <begin position="42"/>
        <end position="91"/>
    </location>
</feature>
<evidence type="ECO:0000313" key="3">
    <source>
        <dbReference type="Proteomes" id="UP001218218"/>
    </source>
</evidence>
<gene>
    <name evidence="2" type="ORF">DFH08DRAFT_1054520</name>
</gene>
<keyword evidence="3" id="KW-1185">Reference proteome</keyword>
<name>A0AAD7E9Y0_9AGAR</name>
<dbReference type="Proteomes" id="UP001218218">
    <property type="component" value="Unassembled WGS sequence"/>
</dbReference>
<dbReference type="EMBL" id="JARIHO010000093">
    <property type="protein sequence ID" value="KAJ7306310.1"/>
    <property type="molecule type" value="Genomic_DNA"/>
</dbReference>
<sequence length="190" mass="20737">MQALFMPSLSFPERSGVLREKLKFKIWRSLWPSELKCRRALEPPAPAAKRKQAEAGADSEDDHVNKKARQTADSDDERPAPAPLRDTSVATPRTLAWYPGSICDRSGRCETPKETCARTTGIAPSSEVLMLEEKQLAELGSAEKGLPRGVGGAFSVTGKIEGRRQGEREAADGCSGGVLVGRHVEKTQWH</sequence>
<evidence type="ECO:0000256" key="1">
    <source>
        <dbReference type="SAM" id="MobiDB-lite"/>
    </source>
</evidence>
<proteinExistence type="predicted"/>
<protein>
    <submittedName>
        <fullName evidence="2">Uncharacterized protein</fullName>
    </submittedName>
</protein>
<reference evidence="2" key="1">
    <citation type="submission" date="2023-03" db="EMBL/GenBank/DDBJ databases">
        <title>Massive genome expansion in bonnet fungi (Mycena s.s.) driven by repeated elements and novel gene families across ecological guilds.</title>
        <authorList>
            <consortium name="Lawrence Berkeley National Laboratory"/>
            <person name="Harder C.B."/>
            <person name="Miyauchi S."/>
            <person name="Viragh M."/>
            <person name="Kuo A."/>
            <person name="Thoen E."/>
            <person name="Andreopoulos B."/>
            <person name="Lu D."/>
            <person name="Skrede I."/>
            <person name="Drula E."/>
            <person name="Henrissat B."/>
            <person name="Morin E."/>
            <person name="Kohler A."/>
            <person name="Barry K."/>
            <person name="LaButti K."/>
            <person name="Morin E."/>
            <person name="Salamov A."/>
            <person name="Lipzen A."/>
            <person name="Mereny Z."/>
            <person name="Hegedus B."/>
            <person name="Baldrian P."/>
            <person name="Stursova M."/>
            <person name="Weitz H."/>
            <person name="Taylor A."/>
            <person name="Grigoriev I.V."/>
            <person name="Nagy L.G."/>
            <person name="Martin F."/>
            <person name="Kauserud H."/>
        </authorList>
    </citation>
    <scope>NUCLEOTIDE SEQUENCE</scope>
    <source>
        <strain evidence="2">CBHHK002</strain>
    </source>
</reference>
<organism evidence="2 3">
    <name type="scientific">Mycena albidolilacea</name>
    <dbReference type="NCBI Taxonomy" id="1033008"/>
    <lineage>
        <taxon>Eukaryota</taxon>
        <taxon>Fungi</taxon>
        <taxon>Dikarya</taxon>
        <taxon>Basidiomycota</taxon>
        <taxon>Agaricomycotina</taxon>
        <taxon>Agaricomycetes</taxon>
        <taxon>Agaricomycetidae</taxon>
        <taxon>Agaricales</taxon>
        <taxon>Marasmiineae</taxon>
        <taxon>Mycenaceae</taxon>
        <taxon>Mycena</taxon>
    </lineage>
</organism>
<dbReference type="AlphaFoldDB" id="A0AAD7E9Y0"/>
<evidence type="ECO:0000313" key="2">
    <source>
        <dbReference type="EMBL" id="KAJ7306310.1"/>
    </source>
</evidence>
<comment type="caution">
    <text evidence="2">The sequence shown here is derived from an EMBL/GenBank/DDBJ whole genome shotgun (WGS) entry which is preliminary data.</text>
</comment>